<evidence type="ECO:0000256" key="4">
    <source>
        <dbReference type="ARBA" id="ARBA00022272"/>
    </source>
</evidence>
<dbReference type="HAMAP" id="MF_00135">
    <property type="entry name" value="PRAI"/>
    <property type="match status" value="1"/>
</dbReference>
<evidence type="ECO:0000256" key="1">
    <source>
        <dbReference type="ARBA" id="ARBA00004664"/>
    </source>
</evidence>
<protein>
    <recommendedName>
        <fullName evidence="4">N-(5'-phosphoribosyl)anthranilate isomerase</fullName>
        <ecNumber evidence="3">5.3.1.24</ecNumber>
    </recommendedName>
</protein>
<dbReference type="Pfam" id="PF00697">
    <property type="entry name" value="PRAI"/>
    <property type="match status" value="1"/>
</dbReference>
<keyword evidence="7" id="KW-0057">Aromatic amino acid biosynthesis</keyword>
<sequence>MTIIKICGLKDVESATVALDSGADLVGMIMVPGRARTIDPKVAKQITSLCSKRQKISSIELLKSIDSERWVESVYGLIKNNGPYAVGVFRNQSVEEINDAVTNIGLDFVQLHGSEPRDEYINQIKVPVITRYIPNDLEMHRVNEPGRQLLTLFDSEAGGEGKQLNWNDLDIWGKESGAKYLLAGGLNPENVNQAIKVHGVIGVDVSGGVETNGVKDHVKIKEFVKNALQ</sequence>
<evidence type="ECO:0000313" key="10">
    <source>
        <dbReference type="EMBL" id="CDR47676.1"/>
    </source>
</evidence>
<keyword evidence="6" id="KW-0822">Tryptophan biosynthesis</keyword>
<evidence type="ECO:0000259" key="9">
    <source>
        <dbReference type="Pfam" id="PF00697"/>
    </source>
</evidence>
<dbReference type="Gene3D" id="3.20.20.70">
    <property type="entry name" value="Aldolase class I"/>
    <property type="match status" value="1"/>
</dbReference>
<keyword evidence="5" id="KW-0028">Amino-acid biosynthesis</keyword>
<dbReference type="GO" id="GO:0000162">
    <property type="term" value="P:L-tryptophan biosynthetic process"/>
    <property type="evidence" value="ECO:0007669"/>
    <property type="project" value="UniProtKB-UniPathway"/>
</dbReference>
<keyword evidence="8" id="KW-0413">Isomerase</keyword>
<evidence type="ECO:0000256" key="6">
    <source>
        <dbReference type="ARBA" id="ARBA00022822"/>
    </source>
</evidence>
<dbReference type="PANTHER" id="PTHR42894">
    <property type="entry name" value="N-(5'-PHOSPHORIBOSYL)ANTHRANILATE ISOMERASE"/>
    <property type="match status" value="1"/>
</dbReference>
<dbReference type="VEuPathDB" id="FungiDB:BON22_5036"/>
<evidence type="ECO:0000256" key="7">
    <source>
        <dbReference type="ARBA" id="ARBA00023141"/>
    </source>
</evidence>
<dbReference type="OrthoDB" id="524799at2759"/>
<dbReference type="AlphaFoldDB" id="A0A061BIG8"/>
<reference evidence="10" key="1">
    <citation type="journal article" date="2014" name="Genome Announc.">
        <title>Genome sequence of the yeast Cyberlindnera fabianii (Hansenula fabianii).</title>
        <authorList>
            <person name="Freel K.C."/>
            <person name="Sarilar V."/>
            <person name="Neuveglise C."/>
            <person name="Devillers H."/>
            <person name="Friedrich A."/>
            <person name="Schacherer J."/>
        </authorList>
    </citation>
    <scope>NUCLEOTIDE SEQUENCE</scope>
    <source>
        <strain evidence="10">YJS4271</strain>
    </source>
</reference>
<feature type="domain" description="N-(5'phosphoribosyl) anthranilate isomerase (PRAI)" evidence="9">
    <location>
        <begin position="70"/>
        <end position="226"/>
    </location>
</feature>
<comment type="similarity">
    <text evidence="2">Belongs to the TrpF family.</text>
</comment>
<dbReference type="InterPro" id="IPR044643">
    <property type="entry name" value="TrpF_fam"/>
</dbReference>
<dbReference type="CDD" id="cd00405">
    <property type="entry name" value="PRAI"/>
    <property type="match status" value="1"/>
</dbReference>
<name>A0A061BIG8_CYBFA</name>
<dbReference type="PhylomeDB" id="A0A061BIG8"/>
<dbReference type="GO" id="GO:0004640">
    <property type="term" value="F:phosphoribosylanthranilate isomerase activity"/>
    <property type="evidence" value="ECO:0007669"/>
    <property type="project" value="UniProtKB-EC"/>
</dbReference>
<dbReference type="EMBL" id="LK052921">
    <property type="protein sequence ID" value="CDR47676.1"/>
    <property type="molecule type" value="Genomic_DNA"/>
</dbReference>
<gene>
    <name evidence="10" type="ORF">CYFA0S_36e00298g</name>
</gene>
<proteinExistence type="inferred from homology"/>
<dbReference type="UniPathway" id="UPA00035">
    <property type="reaction ID" value="UER00042"/>
</dbReference>
<dbReference type="InterPro" id="IPR001240">
    <property type="entry name" value="PRAI_dom"/>
</dbReference>
<organism evidence="10">
    <name type="scientific">Cyberlindnera fabianii</name>
    <name type="common">Yeast</name>
    <name type="synonym">Hansenula fabianii</name>
    <dbReference type="NCBI Taxonomy" id="36022"/>
    <lineage>
        <taxon>Eukaryota</taxon>
        <taxon>Fungi</taxon>
        <taxon>Dikarya</taxon>
        <taxon>Ascomycota</taxon>
        <taxon>Saccharomycotina</taxon>
        <taxon>Saccharomycetes</taxon>
        <taxon>Phaffomycetales</taxon>
        <taxon>Phaffomycetaceae</taxon>
        <taxon>Cyberlindnera</taxon>
    </lineage>
</organism>
<dbReference type="InterPro" id="IPR011060">
    <property type="entry name" value="RibuloseP-bd_barrel"/>
</dbReference>
<accession>A0A061BIG8</accession>
<dbReference type="EC" id="5.3.1.24" evidence="3"/>
<dbReference type="SUPFAM" id="SSF51366">
    <property type="entry name" value="Ribulose-phoshate binding barrel"/>
    <property type="match status" value="1"/>
</dbReference>
<evidence type="ECO:0000256" key="2">
    <source>
        <dbReference type="ARBA" id="ARBA00007571"/>
    </source>
</evidence>
<dbReference type="InterPro" id="IPR013785">
    <property type="entry name" value="Aldolase_TIM"/>
</dbReference>
<evidence type="ECO:0000256" key="8">
    <source>
        <dbReference type="ARBA" id="ARBA00023235"/>
    </source>
</evidence>
<evidence type="ECO:0000256" key="3">
    <source>
        <dbReference type="ARBA" id="ARBA00012572"/>
    </source>
</evidence>
<comment type="pathway">
    <text evidence="1">Amino-acid biosynthesis; L-tryptophan biosynthesis; L-tryptophan from chorismate: step 3/5.</text>
</comment>
<evidence type="ECO:0000256" key="5">
    <source>
        <dbReference type="ARBA" id="ARBA00022605"/>
    </source>
</evidence>
<dbReference type="PANTHER" id="PTHR42894:SF1">
    <property type="entry name" value="N-(5'-PHOSPHORIBOSYL)ANTHRANILATE ISOMERASE"/>
    <property type="match status" value="1"/>
</dbReference>